<dbReference type="AlphaFoldDB" id="A0A1H8W169"/>
<dbReference type="InterPro" id="IPR010914">
    <property type="entry name" value="RsgA_GTPase_dom"/>
</dbReference>
<evidence type="ECO:0000256" key="4">
    <source>
        <dbReference type="ARBA" id="ARBA00022730"/>
    </source>
</evidence>
<gene>
    <name evidence="10" type="primary">rsgA</name>
    <name evidence="14" type="ORF">SAMN04490178_11398</name>
</gene>
<evidence type="ECO:0000313" key="14">
    <source>
        <dbReference type="EMBL" id="SEP21345.1"/>
    </source>
</evidence>
<feature type="binding site" evidence="10">
    <location>
        <position position="286"/>
    </location>
    <ligand>
        <name>Zn(2+)</name>
        <dbReference type="ChEBI" id="CHEBI:29105"/>
    </ligand>
</feature>
<dbReference type="CDD" id="cd01854">
    <property type="entry name" value="YjeQ_EngC"/>
    <property type="match status" value="1"/>
</dbReference>
<evidence type="ECO:0000256" key="10">
    <source>
        <dbReference type="HAMAP-Rule" id="MF_01820"/>
    </source>
</evidence>
<feature type="binding site" evidence="10">
    <location>
        <position position="281"/>
    </location>
    <ligand>
        <name>Zn(2+)</name>
        <dbReference type="ChEBI" id="CHEBI:29105"/>
    </ligand>
</feature>
<feature type="domain" description="CP-type G" evidence="13">
    <location>
        <begin position="106"/>
        <end position="260"/>
    </location>
</feature>
<feature type="binding site" evidence="10">
    <location>
        <position position="294"/>
    </location>
    <ligand>
        <name>Zn(2+)</name>
        <dbReference type="ChEBI" id="CHEBI:29105"/>
    </ligand>
</feature>
<evidence type="ECO:0000256" key="3">
    <source>
        <dbReference type="ARBA" id="ARBA00022723"/>
    </source>
</evidence>
<feature type="binding site" evidence="10">
    <location>
        <position position="288"/>
    </location>
    <ligand>
        <name>Zn(2+)</name>
        <dbReference type="ChEBI" id="CHEBI:29105"/>
    </ligand>
</feature>
<evidence type="ECO:0000256" key="5">
    <source>
        <dbReference type="ARBA" id="ARBA00022741"/>
    </source>
</evidence>
<dbReference type="PANTHER" id="PTHR32120">
    <property type="entry name" value="SMALL RIBOSOMAL SUBUNIT BIOGENESIS GTPASE RSGA"/>
    <property type="match status" value="1"/>
</dbReference>
<dbReference type="Pfam" id="PF03193">
    <property type="entry name" value="RsgA_GTPase"/>
    <property type="match status" value="1"/>
</dbReference>
<comment type="function">
    <text evidence="10">One of several proteins that assist in the late maturation steps of the functional core of the 30S ribosomal subunit. Helps release RbfA from mature subunits. May play a role in the assembly of ribosomal proteins into the subunit. Circularly permuted GTPase that catalyzes slow GTP hydrolysis, GTPase activity is stimulated by the 30S ribosomal subunit.</text>
</comment>
<dbReference type="SUPFAM" id="SSF52540">
    <property type="entry name" value="P-loop containing nucleoside triphosphate hydrolases"/>
    <property type="match status" value="1"/>
</dbReference>
<dbReference type="InterPro" id="IPR027417">
    <property type="entry name" value="P-loop_NTPase"/>
</dbReference>
<proteinExistence type="inferred from homology"/>
<name>A0A1H8W169_9FIRM</name>
<evidence type="ECO:0000313" key="15">
    <source>
        <dbReference type="Proteomes" id="UP000198847"/>
    </source>
</evidence>
<evidence type="ECO:0000256" key="7">
    <source>
        <dbReference type="ARBA" id="ARBA00022833"/>
    </source>
</evidence>
<dbReference type="GO" id="GO:0003924">
    <property type="term" value="F:GTPase activity"/>
    <property type="evidence" value="ECO:0007669"/>
    <property type="project" value="UniProtKB-UniRule"/>
</dbReference>
<dbReference type="InterPro" id="IPR030378">
    <property type="entry name" value="G_CP_dom"/>
</dbReference>
<feature type="binding site" evidence="10">
    <location>
        <begin position="151"/>
        <end position="154"/>
    </location>
    <ligand>
        <name>GTP</name>
        <dbReference type="ChEBI" id="CHEBI:37565"/>
    </ligand>
</feature>
<comment type="subunit">
    <text evidence="10">Monomer. Associates with 30S ribosomal subunit, binds 16S rRNA.</text>
</comment>
<keyword evidence="5 10" id="KW-0547">Nucleotide-binding</keyword>
<dbReference type="NCBIfam" id="TIGR00157">
    <property type="entry name" value="ribosome small subunit-dependent GTPase A"/>
    <property type="match status" value="1"/>
</dbReference>
<evidence type="ECO:0000259" key="12">
    <source>
        <dbReference type="PROSITE" id="PS50936"/>
    </source>
</evidence>
<comment type="cofactor">
    <cofactor evidence="10">
        <name>Zn(2+)</name>
        <dbReference type="ChEBI" id="CHEBI:29105"/>
    </cofactor>
    <text evidence="10">Binds 1 zinc ion per subunit.</text>
</comment>
<reference evidence="14 15" key="1">
    <citation type="submission" date="2016-10" db="EMBL/GenBank/DDBJ databases">
        <authorList>
            <person name="de Groot N.N."/>
        </authorList>
    </citation>
    <scope>NUCLEOTIDE SEQUENCE [LARGE SCALE GENOMIC DNA]</scope>
    <source>
        <strain evidence="14 15">DSM 13305</strain>
    </source>
</reference>
<keyword evidence="3 10" id="KW-0479">Metal-binding</keyword>
<dbReference type="Proteomes" id="UP000198847">
    <property type="component" value="Unassembled WGS sequence"/>
</dbReference>
<feature type="domain" description="EngC GTPase" evidence="12">
    <location>
        <begin position="112"/>
        <end position="258"/>
    </location>
</feature>
<keyword evidence="15" id="KW-1185">Reference proteome</keyword>
<dbReference type="PROSITE" id="PS51721">
    <property type="entry name" value="G_CP"/>
    <property type="match status" value="1"/>
</dbReference>
<sequence>MEKSNLYSLGLNSGVAQEAALYKELHLARISVQHKELYMVITEQGELRAELAGKLQFLGSGNGDYPAVGDWVMVDRLDNRGGHAIIQQRLPRSSVLMRRAAGTAYDSQVIAANIDVVFICMALNHDFNLRRLERYLSLVWDSRAKPVVVLTKADLCPELSGKLSEVYTVAIGVDVLVTTAMEEDGYAGIRQYITEGTTVAFIGSSGVGKSTLINRLLGSETLATGDIRADDRGRHTTTHRQLLPVPGGGIVIDTPGMRELQLANADLTASFADIEELAGRCRFRDCSHDSEPGCAVQAAVRAGTLSAGRLQNYVKLQHELSYQGLNSRQLEQEKTNRMFKEVGGRKQARDLGKQKQKRR</sequence>
<keyword evidence="8 10" id="KW-0694">RNA-binding</keyword>
<evidence type="ECO:0000256" key="8">
    <source>
        <dbReference type="ARBA" id="ARBA00022884"/>
    </source>
</evidence>
<evidence type="ECO:0000256" key="1">
    <source>
        <dbReference type="ARBA" id="ARBA00022490"/>
    </source>
</evidence>
<keyword evidence="7 10" id="KW-0862">Zinc</keyword>
<protein>
    <recommendedName>
        <fullName evidence="10">Small ribosomal subunit biogenesis GTPase RsgA</fullName>
        <ecNumber evidence="10">3.6.1.-</ecNumber>
    </recommendedName>
</protein>
<dbReference type="PANTHER" id="PTHR32120:SF10">
    <property type="entry name" value="SMALL RIBOSOMAL SUBUNIT BIOGENESIS GTPASE RSGA"/>
    <property type="match status" value="1"/>
</dbReference>
<dbReference type="RefSeq" id="WP_091747525.1">
    <property type="nucleotide sequence ID" value="NZ_FODY01000013.1"/>
</dbReference>
<evidence type="ECO:0000256" key="11">
    <source>
        <dbReference type="SAM" id="MobiDB-lite"/>
    </source>
</evidence>
<dbReference type="STRING" id="112903.SAMN04490178_11398"/>
<keyword evidence="2 10" id="KW-0690">Ribosome biogenesis</keyword>
<dbReference type="PROSITE" id="PS50936">
    <property type="entry name" value="ENGC_GTPASE"/>
    <property type="match status" value="1"/>
</dbReference>
<dbReference type="OrthoDB" id="9809485at2"/>
<organism evidence="14 15">
    <name type="scientific">Propionispora vibrioides</name>
    <dbReference type="NCBI Taxonomy" id="112903"/>
    <lineage>
        <taxon>Bacteria</taxon>
        <taxon>Bacillati</taxon>
        <taxon>Bacillota</taxon>
        <taxon>Negativicutes</taxon>
        <taxon>Selenomonadales</taxon>
        <taxon>Sporomusaceae</taxon>
        <taxon>Propionispora</taxon>
    </lineage>
</organism>
<dbReference type="InterPro" id="IPR004881">
    <property type="entry name" value="Ribosome_biogen_GTPase_RsgA"/>
</dbReference>
<keyword evidence="1 10" id="KW-0963">Cytoplasm</keyword>
<feature type="compositionally biased region" description="Basic and acidic residues" evidence="11">
    <location>
        <begin position="338"/>
        <end position="353"/>
    </location>
</feature>
<dbReference type="EC" id="3.6.1.-" evidence="10"/>
<feature type="binding site" evidence="10">
    <location>
        <begin position="203"/>
        <end position="211"/>
    </location>
    <ligand>
        <name>GTP</name>
        <dbReference type="ChEBI" id="CHEBI:37565"/>
    </ligand>
</feature>
<dbReference type="GO" id="GO:0019843">
    <property type="term" value="F:rRNA binding"/>
    <property type="evidence" value="ECO:0007669"/>
    <property type="project" value="UniProtKB-KW"/>
</dbReference>
<keyword evidence="6 10" id="KW-0378">Hydrolase</keyword>
<dbReference type="GO" id="GO:0042274">
    <property type="term" value="P:ribosomal small subunit biogenesis"/>
    <property type="evidence" value="ECO:0007669"/>
    <property type="project" value="UniProtKB-UniRule"/>
</dbReference>
<dbReference type="GO" id="GO:0046872">
    <property type="term" value="F:metal ion binding"/>
    <property type="evidence" value="ECO:0007669"/>
    <property type="project" value="UniProtKB-KW"/>
</dbReference>
<dbReference type="GO" id="GO:0005737">
    <property type="term" value="C:cytoplasm"/>
    <property type="evidence" value="ECO:0007669"/>
    <property type="project" value="UniProtKB-SubCell"/>
</dbReference>
<evidence type="ECO:0000259" key="13">
    <source>
        <dbReference type="PROSITE" id="PS51721"/>
    </source>
</evidence>
<dbReference type="GO" id="GO:0005525">
    <property type="term" value="F:GTP binding"/>
    <property type="evidence" value="ECO:0007669"/>
    <property type="project" value="UniProtKB-UniRule"/>
</dbReference>
<comment type="similarity">
    <text evidence="10">Belongs to the TRAFAC class YlqF/YawG GTPase family. RsgA subfamily.</text>
</comment>
<keyword evidence="9 10" id="KW-0342">GTP-binding</keyword>
<evidence type="ECO:0000256" key="9">
    <source>
        <dbReference type="ARBA" id="ARBA00023134"/>
    </source>
</evidence>
<accession>A0A1H8W169</accession>
<keyword evidence="4 10" id="KW-0699">rRNA-binding</keyword>
<dbReference type="HAMAP" id="MF_01820">
    <property type="entry name" value="GTPase_RsgA"/>
    <property type="match status" value="1"/>
</dbReference>
<dbReference type="EMBL" id="FODY01000013">
    <property type="protein sequence ID" value="SEP21345.1"/>
    <property type="molecule type" value="Genomic_DNA"/>
</dbReference>
<feature type="region of interest" description="Disordered" evidence="11">
    <location>
        <begin position="338"/>
        <end position="359"/>
    </location>
</feature>
<evidence type="ECO:0000256" key="6">
    <source>
        <dbReference type="ARBA" id="ARBA00022801"/>
    </source>
</evidence>
<comment type="subcellular location">
    <subcellularLocation>
        <location evidence="10">Cytoplasm</location>
    </subcellularLocation>
</comment>
<evidence type="ECO:0000256" key="2">
    <source>
        <dbReference type="ARBA" id="ARBA00022517"/>
    </source>
</evidence>
<dbReference type="Gene3D" id="3.40.50.300">
    <property type="entry name" value="P-loop containing nucleotide triphosphate hydrolases"/>
    <property type="match status" value="1"/>
</dbReference>
<dbReference type="Gene3D" id="1.10.40.50">
    <property type="entry name" value="Probable gtpase engc, domain 3"/>
    <property type="match status" value="1"/>
</dbReference>